<dbReference type="Gene3D" id="3.40.50.720">
    <property type="entry name" value="NAD(P)-binding Rossmann-like Domain"/>
    <property type="match status" value="1"/>
</dbReference>
<keyword evidence="2" id="KW-1185">Reference proteome</keyword>
<evidence type="ECO:0000313" key="1">
    <source>
        <dbReference type="EMBL" id="PMD21209.1"/>
    </source>
</evidence>
<protein>
    <recommendedName>
        <fullName evidence="3">FAD/NAD(P)-binding domain-containing protein</fullName>
    </recommendedName>
</protein>
<dbReference type="OrthoDB" id="64915at2759"/>
<dbReference type="STRING" id="1745343.A0A2J6Q4M4"/>
<dbReference type="AlphaFoldDB" id="A0A2J6Q4M4"/>
<reference evidence="1 2" key="1">
    <citation type="submission" date="2016-05" db="EMBL/GenBank/DDBJ databases">
        <title>A degradative enzymes factory behind the ericoid mycorrhizal symbiosis.</title>
        <authorList>
            <consortium name="DOE Joint Genome Institute"/>
            <person name="Martino E."/>
            <person name="Morin E."/>
            <person name="Grelet G."/>
            <person name="Kuo A."/>
            <person name="Kohler A."/>
            <person name="Daghino S."/>
            <person name="Barry K."/>
            <person name="Choi C."/>
            <person name="Cichocki N."/>
            <person name="Clum A."/>
            <person name="Copeland A."/>
            <person name="Hainaut M."/>
            <person name="Haridas S."/>
            <person name="Labutti K."/>
            <person name="Lindquist E."/>
            <person name="Lipzen A."/>
            <person name="Khouja H.-R."/>
            <person name="Murat C."/>
            <person name="Ohm R."/>
            <person name="Olson A."/>
            <person name="Spatafora J."/>
            <person name="Veneault-Fourrey C."/>
            <person name="Henrissat B."/>
            <person name="Grigoriev I."/>
            <person name="Martin F."/>
            <person name="Perotto S."/>
        </authorList>
    </citation>
    <scope>NUCLEOTIDE SEQUENCE [LARGE SCALE GENOMIC DNA]</scope>
    <source>
        <strain evidence="1 2">UAMH 7357</strain>
    </source>
</reference>
<organism evidence="1 2">
    <name type="scientific">Hyaloscypha hepaticicola</name>
    <dbReference type="NCBI Taxonomy" id="2082293"/>
    <lineage>
        <taxon>Eukaryota</taxon>
        <taxon>Fungi</taxon>
        <taxon>Dikarya</taxon>
        <taxon>Ascomycota</taxon>
        <taxon>Pezizomycotina</taxon>
        <taxon>Leotiomycetes</taxon>
        <taxon>Helotiales</taxon>
        <taxon>Hyaloscyphaceae</taxon>
        <taxon>Hyaloscypha</taxon>
    </lineage>
</organism>
<accession>A0A2J6Q4M4</accession>
<name>A0A2J6Q4M4_9HELO</name>
<evidence type="ECO:0000313" key="2">
    <source>
        <dbReference type="Proteomes" id="UP000235672"/>
    </source>
</evidence>
<sequence length="262" mass="29680">MSSPMPAPSKSTSGVNSKCNGPRILTIGAGAQGHTYAEPIARLHLGQIVVVCEPIPFKRTEFGRKYIWGAHRPPLPHEEFEDWKDFVAYELSRRERVTAGEIKELDKRTKLGRIGWSFSHSFVRGNWRRHDIAAATKKICERRGRIYGTTGEITYDSKTISVHSFASGDTVKYPTKLAGKGHGGGDESMVENFCRPAQAVVSREMEASASQRLWLGCEIEEIVRSHVAVFAVEKARKERVVIDWQKFWREEVEVKLQKELRL</sequence>
<gene>
    <name evidence="1" type="ORF">NA56DRAFT_689251</name>
</gene>
<dbReference type="InterPro" id="IPR051450">
    <property type="entry name" value="Gfo/Idh/MocA_Oxidoreductases"/>
</dbReference>
<dbReference type="PANTHER" id="PTHR43377:SF12">
    <property type="entry name" value="BINDING ROSSMANN FOLD OXIDOREDUCTASE, PUTATIVE (AFU_ORTHOLOGUE AFUA_3G11840)-RELATED"/>
    <property type="match status" value="1"/>
</dbReference>
<evidence type="ECO:0008006" key="3">
    <source>
        <dbReference type="Google" id="ProtNLM"/>
    </source>
</evidence>
<dbReference type="Proteomes" id="UP000235672">
    <property type="component" value="Unassembled WGS sequence"/>
</dbReference>
<dbReference type="PANTHER" id="PTHR43377">
    <property type="entry name" value="BILIVERDIN REDUCTASE A"/>
    <property type="match status" value="1"/>
</dbReference>
<proteinExistence type="predicted"/>
<dbReference type="EMBL" id="KZ613482">
    <property type="protein sequence ID" value="PMD21209.1"/>
    <property type="molecule type" value="Genomic_DNA"/>
</dbReference>